<comment type="caution">
    <text evidence="4">The sequence shown here is derived from an EMBL/GenBank/DDBJ whole genome shotgun (WGS) entry which is preliminary data.</text>
</comment>
<evidence type="ECO:0000256" key="1">
    <source>
        <dbReference type="ARBA" id="ARBA00010211"/>
    </source>
</evidence>
<dbReference type="PANTHER" id="PTHR42796:SF4">
    <property type="entry name" value="FUMARYLACETOACETATE HYDROLASE DOMAIN-CONTAINING PROTEIN 2A"/>
    <property type="match status" value="1"/>
</dbReference>
<dbReference type="Pfam" id="PF01557">
    <property type="entry name" value="FAA_hydrolase"/>
    <property type="match status" value="1"/>
</dbReference>
<evidence type="ECO:0000313" key="5">
    <source>
        <dbReference type="Proteomes" id="UP000533476"/>
    </source>
</evidence>
<proteinExistence type="inferred from homology"/>
<dbReference type="GO" id="GO:0046872">
    <property type="term" value="F:metal ion binding"/>
    <property type="evidence" value="ECO:0007669"/>
    <property type="project" value="UniProtKB-KW"/>
</dbReference>
<keyword evidence="2" id="KW-0479">Metal-binding</keyword>
<dbReference type="SUPFAM" id="SSF56529">
    <property type="entry name" value="FAH"/>
    <property type="match status" value="1"/>
</dbReference>
<evidence type="ECO:0000259" key="3">
    <source>
        <dbReference type="Pfam" id="PF01557"/>
    </source>
</evidence>
<name>A0A7Y0L6D9_9FIRM</name>
<dbReference type="FunFam" id="3.90.850.10:FF:000002">
    <property type="entry name" value="2-hydroxyhepta-2,4-diene-1,7-dioate isomerase"/>
    <property type="match status" value="1"/>
</dbReference>
<protein>
    <submittedName>
        <fullName evidence="4">Fumarylacetoacetate hydrolase family protein</fullName>
    </submittedName>
</protein>
<dbReference type="InterPro" id="IPR051121">
    <property type="entry name" value="FAH"/>
</dbReference>
<organism evidence="4 5">
    <name type="scientific">Sulfobacillus harzensis</name>
    <dbReference type="NCBI Taxonomy" id="2729629"/>
    <lineage>
        <taxon>Bacteria</taxon>
        <taxon>Bacillati</taxon>
        <taxon>Bacillota</taxon>
        <taxon>Clostridia</taxon>
        <taxon>Eubacteriales</taxon>
        <taxon>Clostridiales Family XVII. Incertae Sedis</taxon>
        <taxon>Sulfobacillus</taxon>
    </lineage>
</organism>
<sequence length="290" mass="31936">MRTGDGRERLAAEYGGGLRDITTVFPSMLDLIRGGHQALERVREALPQAPALPVGDYKILAPIPHPQRDVYCVGWNYLKHFNEGVGKRGSQETDLPEFPTFFNKATRAVIATNDPVPYDRLFTEKLDYEAEIAVIISQEGKNIAEDQAMDYVFGYTLANDVSARDVQRRHGGQWLKGKSMDGSCPLGPAIVTRDEVAAVESLNIRGIVNGEVRQEARLSQLIFSIPRLIAELSRGMTLLPGDILLTGTPDGVGFAMDPPVYLHPGDRVVVESDALGRLENVIGPDFHETR</sequence>
<keyword evidence="5" id="KW-1185">Reference proteome</keyword>
<dbReference type="EMBL" id="JABBVZ010000030">
    <property type="protein sequence ID" value="NMP22764.1"/>
    <property type="molecule type" value="Genomic_DNA"/>
</dbReference>
<dbReference type="GO" id="GO:0016853">
    <property type="term" value="F:isomerase activity"/>
    <property type="evidence" value="ECO:0007669"/>
    <property type="project" value="UniProtKB-ARBA"/>
</dbReference>
<gene>
    <name evidence="4" type="ORF">HIJ39_10420</name>
</gene>
<evidence type="ECO:0000313" key="4">
    <source>
        <dbReference type="EMBL" id="NMP22764.1"/>
    </source>
</evidence>
<dbReference type="PANTHER" id="PTHR42796">
    <property type="entry name" value="FUMARYLACETOACETATE HYDROLASE DOMAIN-CONTAINING PROTEIN 2A-RELATED"/>
    <property type="match status" value="1"/>
</dbReference>
<reference evidence="4 5" key="1">
    <citation type="submission" date="2020-04" db="EMBL/GenBank/DDBJ databases">
        <authorList>
            <person name="Zhang R."/>
            <person name="Schippers A."/>
        </authorList>
    </citation>
    <scope>NUCLEOTIDE SEQUENCE [LARGE SCALE GENOMIC DNA]</scope>
    <source>
        <strain evidence="4 5">DSM 109850</strain>
    </source>
</reference>
<dbReference type="Gene3D" id="3.90.850.10">
    <property type="entry name" value="Fumarylacetoacetase-like, C-terminal domain"/>
    <property type="match status" value="1"/>
</dbReference>
<feature type="domain" description="Fumarylacetoacetase-like C-terminal" evidence="3">
    <location>
        <begin position="70"/>
        <end position="282"/>
    </location>
</feature>
<dbReference type="InterPro" id="IPR036663">
    <property type="entry name" value="Fumarylacetoacetase_C_sf"/>
</dbReference>
<dbReference type="GO" id="GO:0019752">
    <property type="term" value="P:carboxylic acid metabolic process"/>
    <property type="evidence" value="ECO:0007669"/>
    <property type="project" value="UniProtKB-ARBA"/>
</dbReference>
<dbReference type="InterPro" id="IPR011234">
    <property type="entry name" value="Fumarylacetoacetase-like_C"/>
</dbReference>
<dbReference type="GO" id="GO:0016787">
    <property type="term" value="F:hydrolase activity"/>
    <property type="evidence" value="ECO:0007669"/>
    <property type="project" value="UniProtKB-KW"/>
</dbReference>
<dbReference type="AlphaFoldDB" id="A0A7Y0L6D9"/>
<evidence type="ECO:0000256" key="2">
    <source>
        <dbReference type="ARBA" id="ARBA00022723"/>
    </source>
</evidence>
<accession>A0A7Y0L6D9</accession>
<comment type="similarity">
    <text evidence="1">Belongs to the FAH family.</text>
</comment>
<keyword evidence="4" id="KW-0378">Hydrolase</keyword>
<dbReference type="Proteomes" id="UP000533476">
    <property type="component" value="Unassembled WGS sequence"/>
</dbReference>